<feature type="transmembrane region" description="Helical" evidence="1">
    <location>
        <begin position="465"/>
        <end position="484"/>
    </location>
</feature>
<accession>A0AAE3IL80</accession>
<keyword evidence="1" id="KW-0812">Transmembrane</keyword>
<dbReference type="InterPro" id="IPR018580">
    <property type="entry name" value="Uncharacterised_YfhO"/>
</dbReference>
<dbReference type="Pfam" id="PF09586">
    <property type="entry name" value="YfhO"/>
    <property type="match status" value="2"/>
</dbReference>
<dbReference type="PANTHER" id="PTHR38454:SF1">
    <property type="entry name" value="INTEGRAL MEMBRANE PROTEIN"/>
    <property type="match status" value="1"/>
</dbReference>
<gene>
    <name evidence="2" type="ORF">OCV57_08340</name>
</gene>
<keyword evidence="1" id="KW-1133">Transmembrane helix</keyword>
<feature type="transmembrane region" description="Helical" evidence="1">
    <location>
        <begin position="775"/>
        <end position="794"/>
    </location>
</feature>
<dbReference type="RefSeq" id="WP_267301129.1">
    <property type="nucleotide sequence ID" value="NZ_JAOQJZ010000007.1"/>
</dbReference>
<protein>
    <submittedName>
        <fullName evidence="2">YfhO family protein</fullName>
    </submittedName>
</protein>
<feature type="transmembrane region" description="Helical" evidence="1">
    <location>
        <begin position="394"/>
        <end position="411"/>
    </location>
</feature>
<dbReference type="Proteomes" id="UP001208131">
    <property type="component" value="Unassembled WGS sequence"/>
</dbReference>
<dbReference type="AlphaFoldDB" id="A0AAE3IL80"/>
<keyword evidence="3" id="KW-1185">Reference proteome</keyword>
<feature type="transmembrane region" description="Helical" evidence="1">
    <location>
        <begin position="368"/>
        <end position="385"/>
    </location>
</feature>
<comment type="caution">
    <text evidence="2">The sequence shown here is derived from an EMBL/GenBank/DDBJ whole genome shotgun (WGS) entry which is preliminary data.</text>
</comment>
<evidence type="ECO:0000313" key="2">
    <source>
        <dbReference type="EMBL" id="MCU6705933.1"/>
    </source>
</evidence>
<sequence length="813" mass="92114">MFKKNGLLKSPDSKPKEKYLLLFAVAFIGMMISFIPSMIVNKGIFLYYGDFNSQQMMFYQHCHDAVRSGNMGWDWGTDLGSSFVGSYAFYLLGSPFFWLTTLFPSGAVPYLIPWLLALKTAIAAITAYAYIRFFVDNTSACFIGGLLYAFSGFQTYNVFFNHFHDATAFFPLMLLGFELLVQKNKKGPFAVAVAICATISYFFFACEVVFVIIYFFLRCLDKDFEIDMKKFGLLILEAVIGVMISAVIFLPSALSVMGNYRVNERLYGLDLVIYGENVRIPRIIQSFFMLSDMPARINILNSDKARWASMAGYLPMFSMAGVIAFMRTRKKGKDSWLTKAIIVFGIMACVPILNSSFVLFNASYYARWYYMPILLMCLMTAKVIAENKDDLKKGFVPVCVVCAIFIGIGLLPTNENGVVSYGKVPEYIELYYIQAIVTIVMIIMLGTLIYVVAEKKLDYMKIASAMTAVAVVICMTSSIVYGVTQGTDNTDYINRAINGGDNINMDKLESGSENYNADNNFYRIDTSENVDNWCMFWELSSMRCFHSVVSTSIMDFYSSIGQTRDVASRMETKVYPLRSLFSVKYYFNELTESERKGITEVSKPETLANLYGFEYVDTQNGFNIYENKYYVPMGFTYDYYCLDSDIQKASEVDKTSMLMKALVLTPEQAAKYNNILSYYSFKGTDYSTDQYYQNCLDRRANSCSSFSYDSYGFNAKIDLDKDNLVFFSVPYDDGWSAKVNGQDVEIEKVDYGFMAVLCPAGSNDIQFTYETKGLFWGKVITAVGFGSLIVYLGAVRFTSRKKKEEAQPVEKNA</sequence>
<feature type="transmembrane region" description="Helical" evidence="1">
    <location>
        <begin position="137"/>
        <end position="159"/>
    </location>
</feature>
<dbReference type="EMBL" id="JAOQJZ010000007">
    <property type="protein sequence ID" value="MCU6705933.1"/>
    <property type="molecule type" value="Genomic_DNA"/>
</dbReference>
<evidence type="ECO:0000313" key="3">
    <source>
        <dbReference type="Proteomes" id="UP001208131"/>
    </source>
</evidence>
<keyword evidence="1" id="KW-0472">Membrane</keyword>
<evidence type="ECO:0000256" key="1">
    <source>
        <dbReference type="SAM" id="Phobius"/>
    </source>
</evidence>
<feature type="transmembrane region" description="Helical" evidence="1">
    <location>
        <begin position="340"/>
        <end position="362"/>
    </location>
</feature>
<dbReference type="PANTHER" id="PTHR38454">
    <property type="entry name" value="INTEGRAL MEMBRANE PROTEIN-RELATED"/>
    <property type="match status" value="1"/>
</dbReference>
<organism evidence="2 3">
    <name type="scientific">Hominimerdicola aceti</name>
    <dbReference type="NCBI Taxonomy" id="2981726"/>
    <lineage>
        <taxon>Bacteria</taxon>
        <taxon>Bacillati</taxon>
        <taxon>Bacillota</taxon>
        <taxon>Clostridia</taxon>
        <taxon>Eubacteriales</taxon>
        <taxon>Oscillospiraceae</taxon>
        <taxon>Hominimerdicola</taxon>
    </lineage>
</organism>
<name>A0AAE3IL80_9FIRM</name>
<feature type="transmembrane region" description="Helical" evidence="1">
    <location>
        <begin position="189"/>
        <end position="219"/>
    </location>
</feature>
<feature type="transmembrane region" description="Helical" evidence="1">
    <location>
        <begin position="231"/>
        <end position="254"/>
    </location>
</feature>
<feature type="transmembrane region" description="Helical" evidence="1">
    <location>
        <begin position="20"/>
        <end position="48"/>
    </location>
</feature>
<reference evidence="2 3" key="1">
    <citation type="journal article" date="2021" name="ISME Commun">
        <title>Automated analysis of genomic sequences facilitates high-throughput and comprehensive description of bacteria.</title>
        <authorList>
            <person name="Hitch T.C.A."/>
        </authorList>
    </citation>
    <scope>NUCLEOTIDE SEQUENCE [LARGE SCALE GENOMIC DNA]</scope>
    <source>
        <strain evidence="2 3">Sanger_31</strain>
    </source>
</reference>
<feature type="transmembrane region" description="Helical" evidence="1">
    <location>
        <begin position="431"/>
        <end position="453"/>
    </location>
</feature>
<feature type="transmembrane region" description="Helical" evidence="1">
    <location>
        <begin position="166"/>
        <end position="183"/>
    </location>
</feature>
<proteinExistence type="predicted"/>